<proteinExistence type="predicted"/>
<reference evidence="1 2" key="1">
    <citation type="journal article" date="2023" name="J. Hered.">
        <title>Chromosome-level genome of the wood stork (Mycteria americana) provides insight into avian chromosome evolution.</title>
        <authorList>
            <person name="Flamio R. Jr."/>
            <person name="Ramstad K.M."/>
        </authorList>
    </citation>
    <scope>NUCLEOTIDE SEQUENCE [LARGE SCALE GENOMIC DNA]</scope>
    <source>
        <strain evidence="1">JAX WOST 10</strain>
    </source>
</reference>
<organism evidence="1 2">
    <name type="scientific">Mycteria americana</name>
    <name type="common">Wood stork</name>
    <dbReference type="NCBI Taxonomy" id="33587"/>
    <lineage>
        <taxon>Eukaryota</taxon>
        <taxon>Metazoa</taxon>
        <taxon>Chordata</taxon>
        <taxon>Craniata</taxon>
        <taxon>Vertebrata</taxon>
        <taxon>Euteleostomi</taxon>
        <taxon>Archelosauria</taxon>
        <taxon>Archosauria</taxon>
        <taxon>Dinosauria</taxon>
        <taxon>Saurischia</taxon>
        <taxon>Theropoda</taxon>
        <taxon>Coelurosauria</taxon>
        <taxon>Aves</taxon>
        <taxon>Neognathae</taxon>
        <taxon>Neoaves</taxon>
        <taxon>Aequornithes</taxon>
        <taxon>Ciconiiformes</taxon>
        <taxon>Ciconiidae</taxon>
        <taxon>Mycteria</taxon>
    </lineage>
</organism>
<evidence type="ECO:0000313" key="1">
    <source>
        <dbReference type="EMBL" id="KAK4823599.1"/>
    </source>
</evidence>
<keyword evidence="2" id="KW-1185">Reference proteome</keyword>
<sequence length="536" mass="59535">MGSQPPLGIHLLRHGVLHGLQVDICSTMDLHGLQVGICSTMDLHGLQGDSLPHHGLYHGLQGNLCSSAWSTSCPSFFTDLGVCRQVKGEKNNTEKSQMMSPSLCRRDSFLEKEEIQKASFDLLQDWKSLEEKSSQAQVELGCPFTEVYSHVRLEVHGVSAQEGNQLLQHRTSKGRDCSHPSLKKMQALVRLFNLQCSHQSVTLHQHASKTARAPRVSQTDSSHDWELGLSAMEEERAPSNLTLNVSRDGASTTSLGNLFQCLTTLIIKNFFLISSLNLSSFSLKPLLLFLSLQALLKSLFPLSRFKPSRQLSTTQLLAHPPSLPPWWDRGENQKKKVKVFQPSDHFCGPPLDPLQQVHVFPVLRTPELDAVLQVGSHQSRVEGQNHLPRPAGHASFDAAQDMVGLLGCERTLLAHVWLFIHQYLQVLLSRTALNPFIPQPVLIPGVAPTQGQDPALGLVEPHEVHIVPLLQLVQVPLDGILSLRHVNRTTQLGVICKLAEGALNPAVYVIDEDTKQYWSQYGPLRDTTRHRSPFGH</sequence>
<evidence type="ECO:0000313" key="2">
    <source>
        <dbReference type="Proteomes" id="UP001333110"/>
    </source>
</evidence>
<accession>A0AAN7NEW8</accession>
<dbReference type="AlphaFoldDB" id="A0AAN7NEW8"/>
<dbReference type="Proteomes" id="UP001333110">
    <property type="component" value="Unassembled WGS sequence"/>
</dbReference>
<gene>
    <name evidence="1" type="ORF">QYF61_003799</name>
</gene>
<protein>
    <submittedName>
        <fullName evidence="1">Uncharacterized protein</fullName>
    </submittedName>
</protein>
<name>A0AAN7NEW8_MYCAM</name>
<comment type="caution">
    <text evidence="1">The sequence shown here is derived from an EMBL/GenBank/DDBJ whole genome shotgun (WGS) entry which is preliminary data.</text>
</comment>
<dbReference type="EMBL" id="JAUNZN010000003">
    <property type="protein sequence ID" value="KAK4823599.1"/>
    <property type="molecule type" value="Genomic_DNA"/>
</dbReference>